<name>A0A561W390_9ACTN</name>
<dbReference type="OrthoDB" id="5723970at2"/>
<proteinExistence type="predicted"/>
<evidence type="ECO:0000259" key="1">
    <source>
        <dbReference type="Pfam" id="PF13460"/>
    </source>
</evidence>
<dbReference type="EMBL" id="VIWZ01000001">
    <property type="protein sequence ID" value="TWG18330.1"/>
    <property type="molecule type" value="Genomic_DNA"/>
</dbReference>
<evidence type="ECO:0000313" key="3">
    <source>
        <dbReference type="Proteomes" id="UP000317685"/>
    </source>
</evidence>
<dbReference type="SUPFAM" id="SSF51735">
    <property type="entry name" value="NAD(P)-binding Rossmann-fold domains"/>
    <property type="match status" value="1"/>
</dbReference>
<dbReference type="AlphaFoldDB" id="A0A561W390"/>
<protein>
    <submittedName>
        <fullName evidence="2">Nucleoside-diphosphate-sugar epimerase</fullName>
    </submittedName>
</protein>
<gene>
    <name evidence="2" type="ORF">FHU34_113676</name>
</gene>
<dbReference type="PANTHER" id="PTHR48079:SF6">
    <property type="entry name" value="NAD(P)-BINDING DOMAIN-CONTAINING PROTEIN-RELATED"/>
    <property type="match status" value="1"/>
</dbReference>
<comment type="caution">
    <text evidence="2">The sequence shown here is derived from an EMBL/GenBank/DDBJ whole genome shotgun (WGS) entry which is preliminary data.</text>
</comment>
<dbReference type="PANTHER" id="PTHR48079">
    <property type="entry name" value="PROTEIN YEEZ"/>
    <property type="match status" value="1"/>
</dbReference>
<keyword evidence="3" id="KW-1185">Reference proteome</keyword>
<dbReference type="InterPro" id="IPR036291">
    <property type="entry name" value="NAD(P)-bd_dom_sf"/>
</dbReference>
<dbReference type="GO" id="GO:0005737">
    <property type="term" value="C:cytoplasm"/>
    <property type="evidence" value="ECO:0007669"/>
    <property type="project" value="TreeGrafter"/>
</dbReference>
<accession>A0A561W390</accession>
<feature type="domain" description="NAD(P)-binding" evidence="1">
    <location>
        <begin position="7"/>
        <end position="124"/>
    </location>
</feature>
<organism evidence="2 3">
    <name type="scientific">Micromonospora taraxaci</name>
    <dbReference type="NCBI Taxonomy" id="1316803"/>
    <lineage>
        <taxon>Bacteria</taxon>
        <taxon>Bacillati</taxon>
        <taxon>Actinomycetota</taxon>
        <taxon>Actinomycetes</taxon>
        <taxon>Micromonosporales</taxon>
        <taxon>Micromonosporaceae</taxon>
        <taxon>Micromonospora</taxon>
    </lineage>
</organism>
<reference evidence="2 3" key="1">
    <citation type="submission" date="2019-06" db="EMBL/GenBank/DDBJ databases">
        <title>Sequencing the genomes of 1000 actinobacteria strains.</title>
        <authorList>
            <person name="Klenk H.-P."/>
        </authorList>
    </citation>
    <scope>NUCLEOTIDE SEQUENCE [LARGE SCALE GENOMIC DNA]</scope>
    <source>
        <strain evidence="2 3">DSM 45885</strain>
    </source>
</reference>
<dbReference type="GeneID" id="300129209"/>
<dbReference type="Proteomes" id="UP000317685">
    <property type="component" value="Unassembled WGS sequence"/>
</dbReference>
<dbReference type="GO" id="GO:0004029">
    <property type="term" value="F:aldehyde dehydrogenase (NAD+) activity"/>
    <property type="evidence" value="ECO:0007669"/>
    <property type="project" value="TreeGrafter"/>
</dbReference>
<evidence type="ECO:0000313" key="2">
    <source>
        <dbReference type="EMBL" id="TWG18330.1"/>
    </source>
</evidence>
<dbReference type="Pfam" id="PF13460">
    <property type="entry name" value="NAD_binding_10"/>
    <property type="match status" value="1"/>
</dbReference>
<dbReference type="InterPro" id="IPR051783">
    <property type="entry name" value="NAD(P)-dependent_oxidoreduct"/>
</dbReference>
<dbReference type="InterPro" id="IPR016040">
    <property type="entry name" value="NAD(P)-bd_dom"/>
</dbReference>
<sequence>MRILVVGGSGLIGAHVVEVLRERGHATTAVARTSHPGVDHLLDVGSASTEELRSLLAGHDGVVYATRTDEQRPLPKPIYPQFRRDNVDPVVRLFTAARAEGLTRGVVMGSYYTYFDRLHPQWRLPERHTYIRCRVEQAREGRAAAGPDLPVAVLELPFVFGRAGDRLPNWAGPLDRWARSRTPLVAPTGGSAAASARSVAEVAADALEQASGADIPVADENLTWSDMLARIAEAVGRRRRVARLPAGAARAALRLGGALQGLGGKESGVNPTYVADLLLTDLFIEPTTGRSLDVALRETFASCPTPAVERGTPS</sequence>
<dbReference type="Gene3D" id="3.40.50.720">
    <property type="entry name" value="NAD(P)-binding Rossmann-like Domain"/>
    <property type="match status" value="1"/>
</dbReference>
<dbReference type="RefSeq" id="WP_145782061.1">
    <property type="nucleotide sequence ID" value="NZ_VIWZ01000001.1"/>
</dbReference>